<feature type="compositionally biased region" description="Polar residues" evidence="1">
    <location>
        <begin position="201"/>
        <end position="221"/>
    </location>
</feature>
<feature type="compositionally biased region" description="Polar residues" evidence="1">
    <location>
        <begin position="91"/>
        <end position="131"/>
    </location>
</feature>
<feature type="compositionally biased region" description="Low complexity" evidence="1">
    <location>
        <begin position="186"/>
        <end position="200"/>
    </location>
</feature>
<comment type="caution">
    <text evidence="2">The sequence shown here is derived from an EMBL/GenBank/DDBJ whole genome shotgun (WGS) entry which is preliminary data.</text>
</comment>
<gene>
    <name evidence="2" type="ORF">L9F63_027736</name>
</gene>
<proteinExistence type="predicted"/>
<feature type="compositionally biased region" description="Basic and acidic residues" evidence="1">
    <location>
        <begin position="74"/>
        <end position="90"/>
    </location>
</feature>
<feature type="non-terminal residue" evidence="2">
    <location>
        <position position="234"/>
    </location>
</feature>
<evidence type="ECO:0000256" key="1">
    <source>
        <dbReference type="SAM" id="MobiDB-lite"/>
    </source>
</evidence>
<accession>A0AAD8A221</accession>
<keyword evidence="3" id="KW-1185">Reference proteome</keyword>
<feature type="compositionally biased region" description="Basic and acidic residues" evidence="1">
    <location>
        <begin position="24"/>
        <end position="34"/>
    </location>
</feature>
<organism evidence="2 3">
    <name type="scientific">Diploptera punctata</name>
    <name type="common">Pacific beetle cockroach</name>
    <dbReference type="NCBI Taxonomy" id="6984"/>
    <lineage>
        <taxon>Eukaryota</taxon>
        <taxon>Metazoa</taxon>
        <taxon>Ecdysozoa</taxon>
        <taxon>Arthropoda</taxon>
        <taxon>Hexapoda</taxon>
        <taxon>Insecta</taxon>
        <taxon>Pterygota</taxon>
        <taxon>Neoptera</taxon>
        <taxon>Polyneoptera</taxon>
        <taxon>Dictyoptera</taxon>
        <taxon>Blattodea</taxon>
        <taxon>Blaberoidea</taxon>
        <taxon>Blaberidae</taxon>
        <taxon>Diplopterinae</taxon>
        <taxon>Diploptera</taxon>
    </lineage>
</organism>
<evidence type="ECO:0000313" key="3">
    <source>
        <dbReference type="Proteomes" id="UP001233999"/>
    </source>
</evidence>
<feature type="non-terminal residue" evidence="2">
    <location>
        <position position="1"/>
    </location>
</feature>
<feature type="compositionally biased region" description="Basic and acidic residues" evidence="1">
    <location>
        <begin position="153"/>
        <end position="167"/>
    </location>
</feature>
<dbReference type="EMBL" id="JASPKZ010003948">
    <property type="protein sequence ID" value="KAJ9591054.1"/>
    <property type="molecule type" value="Genomic_DNA"/>
</dbReference>
<dbReference type="AlphaFoldDB" id="A0AAD8A221"/>
<feature type="region of interest" description="Disordered" evidence="1">
    <location>
        <begin position="1"/>
        <end position="234"/>
    </location>
</feature>
<sequence length="234" mass="26918">PDPGKGNVNRRPGSLFSSNPITEMELKGRRKTDQEDNDDPPFNFQAMLRKTNTNRASLKRAHEKRQDTPIQETYEQHHDKNITTNERCDSRSSSIVYNSSAGFRSPTPSIGSKKSWTGNEQWNKPQTKKAWNNNDTNDNDEWNKAYSTMSWNDNEHWNKSDSKKSWNDEEESNESTPWNESTDFCRSLPSELSRSSSTKSWNKQIQIDSNQQSPDLSNEIMTTELVPGLILEGQ</sequence>
<feature type="compositionally biased region" description="Polar residues" evidence="1">
    <location>
        <begin position="174"/>
        <end position="184"/>
    </location>
</feature>
<protein>
    <submittedName>
        <fullName evidence="2">Uncharacterized protein</fullName>
    </submittedName>
</protein>
<name>A0AAD8A221_DIPPU</name>
<reference evidence="2" key="2">
    <citation type="submission" date="2023-05" db="EMBL/GenBank/DDBJ databases">
        <authorList>
            <person name="Fouks B."/>
        </authorList>
    </citation>
    <scope>NUCLEOTIDE SEQUENCE</scope>
    <source>
        <strain evidence="2">Stay&amp;Tobe</strain>
        <tissue evidence="2">Testes</tissue>
    </source>
</reference>
<evidence type="ECO:0000313" key="2">
    <source>
        <dbReference type="EMBL" id="KAJ9591054.1"/>
    </source>
</evidence>
<reference evidence="2" key="1">
    <citation type="journal article" date="2023" name="IScience">
        <title>Live-bearing cockroach genome reveals convergent evolutionary mechanisms linked to viviparity in insects and beyond.</title>
        <authorList>
            <person name="Fouks B."/>
            <person name="Harrison M.C."/>
            <person name="Mikhailova A.A."/>
            <person name="Marchal E."/>
            <person name="English S."/>
            <person name="Carruthers M."/>
            <person name="Jennings E.C."/>
            <person name="Chiamaka E.L."/>
            <person name="Frigard R.A."/>
            <person name="Pippel M."/>
            <person name="Attardo G.M."/>
            <person name="Benoit J.B."/>
            <person name="Bornberg-Bauer E."/>
            <person name="Tobe S.S."/>
        </authorList>
    </citation>
    <scope>NUCLEOTIDE SEQUENCE</scope>
    <source>
        <strain evidence="2">Stay&amp;Tobe</strain>
    </source>
</reference>
<dbReference type="Proteomes" id="UP001233999">
    <property type="component" value="Unassembled WGS sequence"/>
</dbReference>